<proteinExistence type="predicted"/>
<dbReference type="OrthoDB" id="458685at2"/>
<comment type="caution">
    <text evidence="1">The sequence shown here is derived from an EMBL/GenBank/DDBJ whole genome shotgun (WGS) entry which is preliminary data.</text>
</comment>
<sequence length="202" mass="22831">MALNRIVFTIDTVIKQEPIQSNQLPSNRLQNIPAGTTFVIQSYSLPPGNNDHYKITLENIQFKGFSNWFAFAGHVQIIQEPIVVATTIEAVVNRQTEKNVARIAVDRNTLETQQGFLKLVFNVDTFIKRQPIDSNVLNDQSKQLIPAGTELVLSTSLPDSTNTVRLPIQDSHVRFNLDDIEIKGFSRDWYAFIKHVGIQRVG</sequence>
<protein>
    <submittedName>
        <fullName evidence="1">Uncharacterized protein</fullName>
    </submittedName>
</protein>
<dbReference type="Proteomes" id="UP000271624">
    <property type="component" value="Unassembled WGS sequence"/>
</dbReference>
<accession>A0A3S1AHV2</accession>
<dbReference type="EMBL" id="RSCL01000021">
    <property type="protein sequence ID" value="RUT01047.1"/>
    <property type="molecule type" value="Genomic_DNA"/>
</dbReference>
<evidence type="ECO:0000313" key="1">
    <source>
        <dbReference type="EMBL" id="RUT01047.1"/>
    </source>
</evidence>
<dbReference type="AlphaFoldDB" id="A0A3S1AHV2"/>
<reference evidence="1" key="1">
    <citation type="submission" date="2018-12" db="EMBL/GenBank/DDBJ databases">
        <authorList>
            <person name="Will S."/>
            <person name="Neumann-Schaal M."/>
            <person name="Henke P."/>
        </authorList>
    </citation>
    <scope>NUCLEOTIDE SEQUENCE</scope>
    <source>
        <strain evidence="1">PCC 7102</strain>
    </source>
</reference>
<name>A0A3S1AHV2_9CYAN</name>
<dbReference type="RefSeq" id="WP_127085178.1">
    <property type="nucleotide sequence ID" value="NZ_RSCL01000021.1"/>
</dbReference>
<reference evidence="1" key="2">
    <citation type="journal article" date="2019" name="Genome Biol. Evol.">
        <title>Day and night: Metabolic profiles and evolutionary relationships of six axenic non-marine cyanobacteria.</title>
        <authorList>
            <person name="Will S.E."/>
            <person name="Henke P."/>
            <person name="Boedeker C."/>
            <person name="Huang S."/>
            <person name="Brinkmann H."/>
            <person name="Rohde M."/>
            <person name="Jarek M."/>
            <person name="Friedl T."/>
            <person name="Seufert S."/>
            <person name="Schumacher M."/>
            <person name="Overmann J."/>
            <person name="Neumann-Schaal M."/>
            <person name="Petersen J."/>
        </authorList>
    </citation>
    <scope>NUCLEOTIDE SEQUENCE [LARGE SCALE GENOMIC DNA]</scope>
    <source>
        <strain evidence="1">PCC 7102</strain>
    </source>
</reference>
<keyword evidence="2" id="KW-1185">Reference proteome</keyword>
<gene>
    <name evidence="1" type="ORF">DSM106972_070530</name>
</gene>
<organism evidence="1 2">
    <name type="scientific">Dulcicalothrix desertica PCC 7102</name>
    <dbReference type="NCBI Taxonomy" id="232991"/>
    <lineage>
        <taxon>Bacteria</taxon>
        <taxon>Bacillati</taxon>
        <taxon>Cyanobacteriota</taxon>
        <taxon>Cyanophyceae</taxon>
        <taxon>Nostocales</taxon>
        <taxon>Calotrichaceae</taxon>
        <taxon>Dulcicalothrix</taxon>
    </lineage>
</organism>
<evidence type="ECO:0000313" key="2">
    <source>
        <dbReference type="Proteomes" id="UP000271624"/>
    </source>
</evidence>